<feature type="signal peptide" evidence="1">
    <location>
        <begin position="1"/>
        <end position="24"/>
    </location>
</feature>
<dbReference type="GO" id="GO:0005507">
    <property type="term" value="F:copper ion binding"/>
    <property type="evidence" value="ECO:0007669"/>
    <property type="project" value="InterPro"/>
</dbReference>
<dbReference type="EMBL" id="JACICY010000007">
    <property type="protein sequence ID" value="MBB3861595.1"/>
    <property type="molecule type" value="Genomic_DNA"/>
</dbReference>
<dbReference type="Pfam" id="PF05275">
    <property type="entry name" value="CopB"/>
    <property type="match status" value="1"/>
</dbReference>
<organism evidence="2 3">
    <name type="scientific">Novosphingobium hassiacum</name>
    <dbReference type="NCBI Taxonomy" id="173676"/>
    <lineage>
        <taxon>Bacteria</taxon>
        <taxon>Pseudomonadati</taxon>
        <taxon>Pseudomonadota</taxon>
        <taxon>Alphaproteobacteria</taxon>
        <taxon>Sphingomonadales</taxon>
        <taxon>Sphingomonadaceae</taxon>
        <taxon>Novosphingobium</taxon>
    </lineage>
</organism>
<evidence type="ECO:0000313" key="2">
    <source>
        <dbReference type="EMBL" id="MBB3861595.1"/>
    </source>
</evidence>
<dbReference type="InterPro" id="IPR007939">
    <property type="entry name" value="Cu-R_B_prcur"/>
</dbReference>
<keyword evidence="3" id="KW-1185">Reference proteome</keyword>
<dbReference type="GO" id="GO:0006878">
    <property type="term" value="P:intracellular copper ion homeostasis"/>
    <property type="evidence" value="ECO:0007669"/>
    <property type="project" value="InterPro"/>
</dbReference>
<proteinExistence type="predicted"/>
<sequence length="272" mass="28384">MDRIKAALSACALAAAALSSPALADPIEAEIDLFELHVGDGDEHFTFDSAISTGSDTDRFELRASGGSDVGPTIDNVQLEALYVHNFSDSFTALVGARQDVRPGSDLAHVSAAFVVLPVEWLEIEHFFYLSENGNLIGSGQLLASIDASDGVTVEPRLNINWAAQTIVDESVGSGVTDIQAAVRVRKSLGPHLEAYAGAIHERLLGKTRMIATADGGRSSVNRVIIGAATAWASASCWPDRRCAAVASCGSAAVASCSIRTTRAGQAATVSE</sequence>
<feature type="chain" id="PRO_5031415270" evidence="1">
    <location>
        <begin position="25"/>
        <end position="272"/>
    </location>
</feature>
<reference evidence="2 3" key="1">
    <citation type="submission" date="2020-08" db="EMBL/GenBank/DDBJ databases">
        <title>Genomic Encyclopedia of Type Strains, Phase IV (KMG-IV): sequencing the most valuable type-strain genomes for metagenomic binning, comparative biology and taxonomic classification.</title>
        <authorList>
            <person name="Goeker M."/>
        </authorList>
    </citation>
    <scope>NUCLEOTIDE SEQUENCE [LARGE SCALE GENOMIC DNA]</scope>
    <source>
        <strain evidence="2 3">DSM 14552</strain>
    </source>
</reference>
<dbReference type="GO" id="GO:0009279">
    <property type="term" value="C:cell outer membrane"/>
    <property type="evidence" value="ECO:0007669"/>
    <property type="project" value="InterPro"/>
</dbReference>
<accession>A0A7W5ZX55</accession>
<evidence type="ECO:0000256" key="1">
    <source>
        <dbReference type="SAM" id="SignalP"/>
    </source>
</evidence>
<evidence type="ECO:0000313" key="3">
    <source>
        <dbReference type="Proteomes" id="UP000562395"/>
    </source>
</evidence>
<comment type="caution">
    <text evidence="2">The sequence shown here is derived from an EMBL/GenBank/DDBJ whole genome shotgun (WGS) entry which is preliminary data.</text>
</comment>
<name>A0A7W5ZX55_9SPHN</name>
<dbReference type="AlphaFoldDB" id="A0A7W5ZX55"/>
<keyword evidence="1" id="KW-0732">Signal</keyword>
<protein>
    <submittedName>
        <fullName evidence="2">Copper resistance protein B</fullName>
    </submittedName>
</protein>
<dbReference type="RefSeq" id="WP_183614104.1">
    <property type="nucleotide sequence ID" value="NZ_JACICY010000007.1"/>
</dbReference>
<gene>
    <name evidence="2" type="ORF">GGQ88_002883</name>
</gene>
<dbReference type="Proteomes" id="UP000562395">
    <property type="component" value="Unassembled WGS sequence"/>
</dbReference>